<evidence type="ECO:0000313" key="5">
    <source>
        <dbReference type="Proteomes" id="UP000182835"/>
    </source>
</evidence>
<comment type="caution">
    <text evidence="4">The sequence shown here is derived from an EMBL/GenBank/DDBJ whole genome shotgun (WGS) entry which is preliminary data.</text>
</comment>
<evidence type="ECO:0000256" key="1">
    <source>
        <dbReference type="ARBA" id="ARBA00023015"/>
    </source>
</evidence>
<sequence>MVYEELMMDTSTLLKFELFRKMMFIGRPNYAIAELAQEMNLNYQQTVIDLTEIDKDISKIHPEHESFLIGAGKINCLKLTATIDEYRYYLLQNSVPFQFIMYFINEENPTIEEFCNRYFSSRSTVSRKIEKLKNFLKTFNLRFTYTEAGLVGDERLARLALFNLIWLGTRGITWPFNVSEEKVEQVVAAFGEYFPLSRTYLGNLELKYFAAIFLLRIQKGIFVKYDKAYDCLMKNNDYYDFTRLNPLVDNQLTARQNKAESSYIFFLAHFIPFYTLEDDPTLTQVIHDFGKEANPVDNLVKEFLQFAKEELFTNNPSVLDQPLVLGNLLNITFGYYVIKHRMPTIQRLLGPKQVFESPIREMEGKIRAFFIDKSNQEPYNAFINNATINSLINGFTQVLMPLYDTMTYAKKVEVGVAIEHNYLIVKNIYQFMSDLKFVNAETYNSQRQEQYDLVISSSLVLKNQTPNLNVFLWELDHDDEQYIVLYKHLRKIFNEKNK</sequence>
<dbReference type="Pfam" id="PF05043">
    <property type="entry name" value="Mga"/>
    <property type="match status" value="1"/>
</dbReference>
<dbReference type="InterPro" id="IPR036388">
    <property type="entry name" value="WH-like_DNA-bd_sf"/>
</dbReference>
<protein>
    <recommendedName>
        <fullName evidence="3">Mga helix-turn-helix domain-containing protein</fullName>
    </recommendedName>
</protein>
<evidence type="ECO:0000259" key="3">
    <source>
        <dbReference type="Pfam" id="PF05043"/>
    </source>
</evidence>
<gene>
    <name evidence="4" type="ORF">RU96_GL001922</name>
</gene>
<dbReference type="Gene3D" id="1.10.10.10">
    <property type="entry name" value="Winged helix-like DNA-binding domain superfamily/Winged helix DNA-binding domain"/>
    <property type="match status" value="1"/>
</dbReference>
<feature type="domain" description="Mga helix-turn-helix" evidence="3">
    <location>
        <begin position="82"/>
        <end position="163"/>
    </location>
</feature>
<dbReference type="EMBL" id="JXKG01000004">
    <property type="protein sequence ID" value="OJG15945.1"/>
    <property type="molecule type" value="Genomic_DNA"/>
</dbReference>
<dbReference type="Proteomes" id="UP000182835">
    <property type="component" value="Unassembled WGS sequence"/>
</dbReference>
<dbReference type="PANTHER" id="PTHR30185">
    <property type="entry name" value="CRYPTIC BETA-GLUCOSIDE BGL OPERON ANTITERMINATOR"/>
    <property type="match status" value="1"/>
</dbReference>
<reference evidence="4 5" key="1">
    <citation type="submission" date="2014-12" db="EMBL/GenBank/DDBJ databases">
        <title>Draft genome sequences of 29 type strains of Enterococci.</title>
        <authorList>
            <person name="Zhong Z."/>
            <person name="Sun Z."/>
            <person name="Liu W."/>
            <person name="Zhang W."/>
            <person name="Zhang H."/>
        </authorList>
    </citation>
    <scope>NUCLEOTIDE SEQUENCE [LARGE SCALE GENOMIC DNA]</scope>
    <source>
        <strain evidence="4 5">DSM 21207</strain>
    </source>
</reference>
<organism evidence="4 5">
    <name type="scientific">Enterococcus canintestini</name>
    <dbReference type="NCBI Taxonomy" id="317010"/>
    <lineage>
        <taxon>Bacteria</taxon>
        <taxon>Bacillati</taxon>
        <taxon>Bacillota</taxon>
        <taxon>Bacilli</taxon>
        <taxon>Lactobacillales</taxon>
        <taxon>Enterococcaceae</taxon>
        <taxon>Enterococcus</taxon>
    </lineage>
</organism>
<evidence type="ECO:0000313" key="4">
    <source>
        <dbReference type="EMBL" id="OJG15945.1"/>
    </source>
</evidence>
<keyword evidence="2" id="KW-0804">Transcription</keyword>
<dbReference type="OrthoDB" id="2188960at2"/>
<evidence type="ECO:0000256" key="2">
    <source>
        <dbReference type="ARBA" id="ARBA00023163"/>
    </source>
</evidence>
<keyword evidence="1" id="KW-0805">Transcription regulation</keyword>
<dbReference type="STRING" id="317010.RU96_GL001922"/>
<accession>A0A1L8R8A7</accession>
<dbReference type="PANTHER" id="PTHR30185:SF13">
    <property type="entry name" value="LICABCH OPERON REGULATOR-RELATED"/>
    <property type="match status" value="1"/>
</dbReference>
<dbReference type="InterPro" id="IPR050661">
    <property type="entry name" value="BglG_antiterminators"/>
</dbReference>
<name>A0A1L8R8A7_9ENTE</name>
<proteinExistence type="predicted"/>
<dbReference type="AlphaFoldDB" id="A0A1L8R8A7"/>
<dbReference type="RefSeq" id="WP_071864304.1">
    <property type="nucleotide sequence ID" value="NZ_JBHLVQ010000013.1"/>
</dbReference>
<dbReference type="InterPro" id="IPR007737">
    <property type="entry name" value="Mga_HTH"/>
</dbReference>